<dbReference type="Pfam" id="PF13556">
    <property type="entry name" value="HTH_30"/>
    <property type="match status" value="1"/>
</dbReference>
<protein>
    <recommendedName>
        <fullName evidence="1">PucR C-terminal helix-turn-helix domain-containing protein</fullName>
    </recommendedName>
</protein>
<evidence type="ECO:0000313" key="3">
    <source>
        <dbReference type="Proteomes" id="UP000653358"/>
    </source>
</evidence>
<evidence type="ECO:0000259" key="1">
    <source>
        <dbReference type="Pfam" id="PF13556"/>
    </source>
</evidence>
<dbReference type="Gene3D" id="1.10.10.2840">
    <property type="entry name" value="PucR C-terminal helix-turn-helix domain"/>
    <property type="match status" value="1"/>
</dbReference>
<comment type="caution">
    <text evidence="2">The sequence shown here is derived from an EMBL/GenBank/DDBJ whole genome shotgun (WGS) entry which is preliminary data.</text>
</comment>
<dbReference type="InterPro" id="IPR025736">
    <property type="entry name" value="PucR_C-HTH_dom"/>
</dbReference>
<proteinExistence type="predicted"/>
<dbReference type="Proteomes" id="UP000653358">
    <property type="component" value="Unassembled WGS sequence"/>
</dbReference>
<dbReference type="InterPro" id="IPR051448">
    <property type="entry name" value="CdaR-like_regulators"/>
</dbReference>
<gene>
    <name evidence="2" type="ORF">GH807_14500</name>
</gene>
<dbReference type="RefSeq" id="WP_148606017.1">
    <property type="nucleotide sequence ID" value="NZ_RXYB01000029.1"/>
</dbReference>
<dbReference type="PANTHER" id="PTHR33744:SF15">
    <property type="entry name" value="CARBOHYDRATE DIACID REGULATOR"/>
    <property type="match status" value="1"/>
</dbReference>
<reference evidence="2 3" key="1">
    <citation type="journal article" date="2020" name="mSystems">
        <title>Defining Genomic and Predicted Metabolic Features of the Acetobacterium Genus.</title>
        <authorList>
            <person name="Ross D.E."/>
            <person name="Marshall C.W."/>
            <person name="Gulliver D."/>
            <person name="May H.D."/>
            <person name="Norman R.S."/>
        </authorList>
    </citation>
    <scope>NUCLEOTIDE SEQUENCE [LARGE SCALE GENOMIC DNA]</scope>
    <source>
        <strain evidence="2 3">DSM 9173</strain>
    </source>
</reference>
<dbReference type="InterPro" id="IPR042070">
    <property type="entry name" value="PucR_C-HTH_sf"/>
</dbReference>
<accession>A0ABR6WP65</accession>
<organism evidence="2 3">
    <name type="scientific">Acetobacterium tundrae</name>
    <dbReference type="NCBI Taxonomy" id="132932"/>
    <lineage>
        <taxon>Bacteria</taxon>
        <taxon>Bacillati</taxon>
        <taxon>Bacillota</taxon>
        <taxon>Clostridia</taxon>
        <taxon>Eubacteriales</taxon>
        <taxon>Eubacteriaceae</taxon>
        <taxon>Acetobacterium</taxon>
    </lineage>
</organism>
<name>A0ABR6WP65_9FIRM</name>
<keyword evidence="3" id="KW-1185">Reference proteome</keyword>
<dbReference type="PANTHER" id="PTHR33744">
    <property type="entry name" value="CARBOHYDRATE DIACID REGULATOR"/>
    <property type="match status" value="1"/>
</dbReference>
<evidence type="ECO:0000313" key="2">
    <source>
        <dbReference type="EMBL" id="MBC3798241.1"/>
    </source>
</evidence>
<dbReference type="EMBL" id="WJBB01000023">
    <property type="protein sequence ID" value="MBC3798241.1"/>
    <property type="molecule type" value="Genomic_DNA"/>
</dbReference>
<feature type="domain" description="PucR C-terminal helix-turn-helix" evidence="1">
    <location>
        <begin position="334"/>
        <end position="390"/>
    </location>
</feature>
<sequence length="396" mass="46019">MNTEINTVKARYMTLLSEGANLHNICNLIAEYAENPVAITLPTRTIIAKSHNYTKDLINEYTESAKYMTIDEEQDIGHRIDYLLTTGKPFAMAWPYQRYKHMCCGCLYNGTLICVLDIPITGEVPGTIITEIIELLASLSSISLSLNGYLFKNKPHPMQNFLLGLLNGDINLDEYQRRNMKNFIFNLVSGYRLLWISPNQNSHEIYLKQKLTQFTSNHNNWWCVKFEDGYVILLDEKELCSLQKLKNILGDEVIICVSDIFTDLKRTSSHFRATRFAVHYARSEGILTDVIFADDYKLLIIIASTHATADPELFTNIILEKIQKNDREFSTCYMDTLRAYFRCNQDTKRISELLGLHKNTISYRLKRMKELFNINFYDCKQMANLYMAMWIYDNII</sequence>